<comment type="caution">
    <text evidence="3">The sequence shown here is derived from an EMBL/GenBank/DDBJ whole genome shotgun (WGS) entry which is preliminary data.</text>
</comment>
<feature type="domain" description="PD-(D/E)XK nuclease-like" evidence="2">
    <location>
        <begin position="59"/>
        <end position="326"/>
    </location>
</feature>
<gene>
    <name evidence="3" type="ORF">UA08_06454</name>
</gene>
<feature type="region of interest" description="Disordered" evidence="1">
    <location>
        <begin position="403"/>
        <end position="434"/>
    </location>
</feature>
<protein>
    <recommendedName>
        <fullName evidence="2">PD-(D/E)XK nuclease-like domain-containing protein</fullName>
    </recommendedName>
</protein>
<evidence type="ECO:0000256" key="1">
    <source>
        <dbReference type="SAM" id="MobiDB-lite"/>
    </source>
</evidence>
<evidence type="ECO:0000313" key="4">
    <source>
        <dbReference type="Proteomes" id="UP000214365"/>
    </source>
</evidence>
<organism evidence="3 4">
    <name type="scientific">Talaromyces atroroseus</name>
    <dbReference type="NCBI Taxonomy" id="1441469"/>
    <lineage>
        <taxon>Eukaryota</taxon>
        <taxon>Fungi</taxon>
        <taxon>Dikarya</taxon>
        <taxon>Ascomycota</taxon>
        <taxon>Pezizomycotina</taxon>
        <taxon>Eurotiomycetes</taxon>
        <taxon>Eurotiomycetidae</taxon>
        <taxon>Eurotiales</taxon>
        <taxon>Trichocomaceae</taxon>
        <taxon>Talaromyces</taxon>
        <taxon>Talaromyces sect. Trachyspermi</taxon>
    </lineage>
</organism>
<dbReference type="Pfam" id="PF20516">
    <property type="entry name" value="PDDEXK_12"/>
    <property type="match status" value="1"/>
</dbReference>
<dbReference type="AlphaFoldDB" id="A0A225ATE4"/>
<accession>A0A225ATE4</accession>
<dbReference type="RefSeq" id="XP_020118337.1">
    <property type="nucleotide sequence ID" value="XM_020269230.1"/>
</dbReference>
<evidence type="ECO:0000259" key="2">
    <source>
        <dbReference type="Pfam" id="PF20516"/>
    </source>
</evidence>
<sequence length="434" mass="50511">MTEADRTAAIDQLRKNVLSRTSLTFLPRRQDHFMEDYSNLPGAKSMSIRNRIKLISDNYRRKFLRRVETVVQHSRQAELDHFSEFNWEADAWRDIFGRLRDDERLRMDKREYNYKATILDNVQTEMSQDTKLIYMGKRIPDITFGLSVYESGDPEDEGVDERERRIRRSLQKTRLGNNIWKLDGLSLVTDPKWGEHTLLFPFAVYEAKKDQKSEVQVKLQLKLAFNTYLEMLDNLVRQPGEKEYQSSESSIFPIFGFTSSGSMWKMYIGYLPNCVQNDPDAADDPLCDDDSHMKLIWWGDTCSRQHAGELIDIVDQIHEYAVTTHRPFVASHIKEWKKFIERLYLQLRMSGDLDLAVSGKDVEPGWYSIKSNGMGVRKLLKAKRKKGMVLTDDDLKRSVLEAGLNEAENTKTGGSPRRRGRPRKVQKRNEQAVA</sequence>
<dbReference type="OrthoDB" id="191139at2759"/>
<evidence type="ECO:0000313" key="3">
    <source>
        <dbReference type="EMBL" id="OKL58216.1"/>
    </source>
</evidence>
<dbReference type="STRING" id="1441469.A0A225ATE4"/>
<dbReference type="InterPro" id="IPR046797">
    <property type="entry name" value="PDDEXK_12"/>
</dbReference>
<keyword evidence="4" id="KW-1185">Reference proteome</keyword>
<dbReference type="Proteomes" id="UP000214365">
    <property type="component" value="Unassembled WGS sequence"/>
</dbReference>
<feature type="compositionally biased region" description="Basic residues" evidence="1">
    <location>
        <begin position="416"/>
        <end position="426"/>
    </location>
</feature>
<proteinExistence type="predicted"/>
<reference evidence="3 4" key="1">
    <citation type="submission" date="2015-06" db="EMBL/GenBank/DDBJ databases">
        <title>Talaromyces atroroseus IBT 11181 draft genome.</title>
        <authorList>
            <person name="Rasmussen K.B."/>
            <person name="Rasmussen S."/>
            <person name="Petersen B."/>
            <person name="Sicheritz-Ponten T."/>
            <person name="Mortensen U.H."/>
            <person name="Thrane U."/>
        </authorList>
    </citation>
    <scope>NUCLEOTIDE SEQUENCE [LARGE SCALE GENOMIC DNA]</scope>
    <source>
        <strain evidence="3 4">IBT 11181</strain>
    </source>
</reference>
<dbReference type="EMBL" id="LFMY01000010">
    <property type="protein sequence ID" value="OKL58216.1"/>
    <property type="molecule type" value="Genomic_DNA"/>
</dbReference>
<name>A0A225ATE4_TALAT</name>
<dbReference type="GeneID" id="31006209"/>